<dbReference type="EMBL" id="JAGIZQ010000007">
    <property type="protein sequence ID" value="KAH6617056.1"/>
    <property type="molecule type" value="Genomic_DNA"/>
</dbReference>
<organism evidence="1 2">
    <name type="scientific">Chaetomium tenue</name>
    <dbReference type="NCBI Taxonomy" id="1854479"/>
    <lineage>
        <taxon>Eukaryota</taxon>
        <taxon>Fungi</taxon>
        <taxon>Dikarya</taxon>
        <taxon>Ascomycota</taxon>
        <taxon>Pezizomycotina</taxon>
        <taxon>Sordariomycetes</taxon>
        <taxon>Sordariomycetidae</taxon>
        <taxon>Sordariales</taxon>
        <taxon>Chaetomiaceae</taxon>
        <taxon>Chaetomium</taxon>
    </lineage>
</organism>
<dbReference type="Proteomes" id="UP000724584">
    <property type="component" value="Unassembled WGS sequence"/>
</dbReference>
<reference evidence="1 2" key="1">
    <citation type="journal article" date="2021" name="Nat. Commun.">
        <title>Genetic determinants of endophytism in the Arabidopsis root mycobiome.</title>
        <authorList>
            <person name="Mesny F."/>
            <person name="Miyauchi S."/>
            <person name="Thiergart T."/>
            <person name="Pickel B."/>
            <person name="Atanasova L."/>
            <person name="Karlsson M."/>
            <person name="Huettel B."/>
            <person name="Barry K.W."/>
            <person name="Haridas S."/>
            <person name="Chen C."/>
            <person name="Bauer D."/>
            <person name="Andreopoulos W."/>
            <person name="Pangilinan J."/>
            <person name="LaButti K."/>
            <person name="Riley R."/>
            <person name="Lipzen A."/>
            <person name="Clum A."/>
            <person name="Drula E."/>
            <person name="Henrissat B."/>
            <person name="Kohler A."/>
            <person name="Grigoriev I.V."/>
            <person name="Martin F.M."/>
            <person name="Hacquard S."/>
        </authorList>
    </citation>
    <scope>NUCLEOTIDE SEQUENCE [LARGE SCALE GENOMIC DNA]</scope>
    <source>
        <strain evidence="1 2">MPI-SDFR-AT-0079</strain>
    </source>
</reference>
<sequence>MVVTTRRGAGISAPREDDNDSSSDNASIPARTPPVQRRQPASRTPATLRPLREPTPSNANLSKRKRGPSGTPNAPQHKRRRVSSDAADTIEVAVGEDDNVDAAINATSARSAHRLEIHLPSSRGPRESRGVNPTEVVPEPSTTVVPGRRLRARRIKRGINSVEILGAFGPPSPRKSRRDPAVSHILEERPESDSDRRLARHGNHVARTAVEEVLTGAETPRSAGSPELQSSAVRSRPARPAFDVYEVPEDDDAEPTNFATVRGTRTKNNLEISNGDKSNKSQARQPRSSQRNDKVSLIREDLSEPVVRALHRPEPRRFTLPGNAPRLMDEGNRELVQYGNGRQVNQIAEKEPERPREREETEETDETDETVDETDESESDEEEEQRKMGDIQVRPCANNDDIISVYSDHLRSISKLMGRSGWTGAGRRWMAELYANMPAFGVYPPIRTRLGKCIFKSLSCLKDELDEVPNALDLDEQYQYLAEHQLDLNAAISSVDKAVRKVERLSNTRLPKRMINDLSKCVIPMLVLVMQTSFAVGVRQPDAVVNDSLPKEGVFTWTTVQYLLGTLGWLSRLQKCLNPPSNDNPEQAGQQYDFEDPKHNHEKLAVMVRKFIQQIRHQVDNFNARADANRERYEEEQRIKRMKEQDRRIKEQNQREAEEELALARLEEEKFRLSMQKVTSQVRPLAERFRRATSHWQPAQVSQPRPQPSNPSTWTLSHRGPRSQSVGSSVPRPPPGGGQRAPQFRPTPPSPELGYPPWPEEETEWLLSELRRPDRERDCLDVWAETLERSPQEILGEKRRLERTGRYRSPTQQR</sequence>
<name>A0ACB7NZQ0_9PEZI</name>
<gene>
    <name evidence="1" type="ORF">F5144DRAFT_596150</name>
</gene>
<accession>A0ACB7NZQ0</accession>
<evidence type="ECO:0000313" key="2">
    <source>
        <dbReference type="Proteomes" id="UP000724584"/>
    </source>
</evidence>
<proteinExistence type="predicted"/>
<keyword evidence="2" id="KW-1185">Reference proteome</keyword>
<protein>
    <submittedName>
        <fullName evidence="1">Uncharacterized protein</fullName>
    </submittedName>
</protein>
<comment type="caution">
    <text evidence="1">The sequence shown here is derived from an EMBL/GenBank/DDBJ whole genome shotgun (WGS) entry which is preliminary data.</text>
</comment>
<evidence type="ECO:0000313" key="1">
    <source>
        <dbReference type="EMBL" id="KAH6617056.1"/>
    </source>
</evidence>